<organism evidence="3 4">
    <name type="scientific">Muricoccus vinaceus</name>
    <dbReference type="NCBI Taxonomy" id="424704"/>
    <lineage>
        <taxon>Bacteria</taxon>
        <taxon>Pseudomonadati</taxon>
        <taxon>Pseudomonadota</taxon>
        <taxon>Alphaproteobacteria</taxon>
        <taxon>Acetobacterales</taxon>
        <taxon>Roseomonadaceae</taxon>
        <taxon>Muricoccus</taxon>
    </lineage>
</organism>
<dbReference type="EMBL" id="JBHLVZ010000091">
    <property type="protein sequence ID" value="MFC0389044.1"/>
    <property type="molecule type" value="Genomic_DNA"/>
</dbReference>
<dbReference type="InterPro" id="IPR029058">
    <property type="entry name" value="AB_hydrolase_fold"/>
</dbReference>
<reference evidence="3 4" key="1">
    <citation type="submission" date="2024-09" db="EMBL/GenBank/DDBJ databases">
        <authorList>
            <person name="Sun Q."/>
            <person name="Mori K."/>
        </authorList>
    </citation>
    <scope>NUCLEOTIDE SEQUENCE [LARGE SCALE GENOMIC DNA]</scope>
    <source>
        <strain evidence="3 4">CCM 7468</strain>
    </source>
</reference>
<evidence type="ECO:0000313" key="4">
    <source>
        <dbReference type="Proteomes" id="UP001589789"/>
    </source>
</evidence>
<accession>A0ABV6IZJ1</accession>
<comment type="caution">
    <text evidence="3">The sequence shown here is derived from an EMBL/GenBank/DDBJ whole genome shotgun (WGS) entry which is preliminary data.</text>
</comment>
<keyword evidence="4" id="KW-1185">Reference proteome</keyword>
<dbReference type="GO" id="GO:0016787">
    <property type="term" value="F:hydrolase activity"/>
    <property type="evidence" value="ECO:0007669"/>
    <property type="project" value="UniProtKB-KW"/>
</dbReference>
<dbReference type="PANTHER" id="PTHR43433:SF5">
    <property type="entry name" value="AB HYDROLASE-1 DOMAIN-CONTAINING PROTEIN"/>
    <property type="match status" value="1"/>
</dbReference>
<proteinExistence type="predicted"/>
<protein>
    <submittedName>
        <fullName evidence="3">Alpha/beta fold hydrolase</fullName>
    </submittedName>
</protein>
<dbReference type="Gene3D" id="3.40.50.1820">
    <property type="entry name" value="alpha/beta hydrolase"/>
    <property type="match status" value="1"/>
</dbReference>
<keyword evidence="1" id="KW-0732">Signal</keyword>
<dbReference type="PANTHER" id="PTHR43433">
    <property type="entry name" value="HYDROLASE, ALPHA/BETA FOLD FAMILY PROTEIN"/>
    <property type="match status" value="1"/>
</dbReference>
<dbReference type="InterPro" id="IPR050471">
    <property type="entry name" value="AB_hydrolase"/>
</dbReference>
<evidence type="ECO:0000313" key="3">
    <source>
        <dbReference type="EMBL" id="MFC0389044.1"/>
    </source>
</evidence>
<evidence type="ECO:0000256" key="1">
    <source>
        <dbReference type="SAM" id="SignalP"/>
    </source>
</evidence>
<evidence type="ECO:0000259" key="2">
    <source>
        <dbReference type="Pfam" id="PF00561"/>
    </source>
</evidence>
<gene>
    <name evidence="3" type="ORF">ACFFIC_26360</name>
</gene>
<dbReference type="SUPFAM" id="SSF53474">
    <property type="entry name" value="alpha/beta-Hydrolases"/>
    <property type="match status" value="1"/>
</dbReference>
<feature type="chain" id="PRO_5047499095" evidence="1">
    <location>
        <begin position="26"/>
        <end position="295"/>
    </location>
</feature>
<dbReference type="Pfam" id="PF00561">
    <property type="entry name" value="Abhydrolase_1"/>
    <property type="match status" value="1"/>
</dbReference>
<feature type="signal peptide" evidence="1">
    <location>
        <begin position="1"/>
        <end position="25"/>
    </location>
</feature>
<name>A0ABV6IZJ1_9PROT</name>
<feature type="domain" description="AB hydrolase-1" evidence="2">
    <location>
        <begin position="48"/>
        <end position="149"/>
    </location>
</feature>
<dbReference type="RefSeq" id="WP_377056043.1">
    <property type="nucleotide sequence ID" value="NZ_JBHLVZ010000091.1"/>
</dbReference>
<dbReference type="Proteomes" id="UP001589789">
    <property type="component" value="Unassembled WGS sequence"/>
</dbReference>
<keyword evidence="3" id="KW-0378">Hydrolase</keyword>
<dbReference type="InterPro" id="IPR000073">
    <property type="entry name" value="AB_hydrolase_1"/>
</dbReference>
<sequence length="295" mass="32405">MIRITRRMAGLMAGGLLAGPLTARAAEDRFFDSAGVRIHYIEEGQGEPVILIHGYTTDIQGQFVDSGIFPALARRYRAIAFDACGHGQSGKPHERGAYGPEMGMDAIRLMDHLGIRRAHIVGYSMGAHIVAQLVTLHPQRFVTMTLGGASGRRNWSAEDQRRVDIESDEMDEGMLRSQIRRLWPRDQPPPSDEVIRERSARQMQGKDPRALAAVRRSNPDQVVTEAQMRAVTVPSLGIVGTADPYLREFQQLKAAMPQLELVTIEGASHNTAPGRPEFVAALERFLAAHPAAANG</sequence>